<evidence type="ECO:0000256" key="1">
    <source>
        <dbReference type="SAM" id="MobiDB-lite"/>
    </source>
</evidence>
<accession>A0ABP8IDW5</accession>
<evidence type="ECO:0000313" key="4">
    <source>
        <dbReference type="Proteomes" id="UP001501153"/>
    </source>
</evidence>
<dbReference type="SMART" id="SM00487">
    <property type="entry name" value="DEXDc"/>
    <property type="match status" value="1"/>
</dbReference>
<dbReference type="InterPro" id="IPR001650">
    <property type="entry name" value="Helicase_C-like"/>
</dbReference>
<keyword evidence="3" id="KW-0378">Hydrolase</keyword>
<dbReference type="PANTHER" id="PTHR47396:SF1">
    <property type="entry name" value="ATP-DEPENDENT HELICASE IRC3-RELATED"/>
    <property type="match status" value="1"/>
</dbReference>
<feature type="domain" description="Helicase ATP-binding" evidence="2">
    <location>
        <begin position="182"/>
        <end position="342"/>
    </location>
</feature>
<dbReference type="InterPro" id="IPR006935">
    <property type="entry name" value="Helicase/UvrB_N"/>
</dbReference>
<dbReference type="InterPro" id="IPR014001">
    <property type="entry name" value="Helicase_ATP-bd"/>
</dbReference>
<dbReference type="RefSeq" id="WP_345235978.1">
    <property type="nucleotide sequence ID" value="NZ_BAABGZ010000020.1"/>
</dbReference>
<dbReference type="Pfam" id="PF00271">
    <property type="entry name" value="Helicase_C"/>
    <property type="match status" value="1"/>
</dbReference>
<feature type="region of interest" description="Disordered" evidence="1">
    <location>
        <begin position="547"/>
        <end position="605"/>
    </location>
</feature>
<sequence>MDKKLLTETDIRTKFITPALLAAGWEQRQLREEVQLTNGRVRVRSNNMHARDQKTILRADYVLYHQPNVPLAVVEAKDNKHPLGSGMQQALEYAALLDVPFAYSSNGDGFVEHDRTQSHGVLEREITLAEFPSPQELWARYCRHKGLEQPEQARVISQPFHQDASDREPRYYQAVAINRAVEAVAKGEKRLMLVMATGTGKTYTAFQIIHRLWKAGAKKRILFLADRNVLLEQPYRKDFAPFGDHMTWVKSHHVDKSYEIYLALYQGLTSTNPAAQAYRAFSPTFFDLIVVDECHRGSAKIDSAWRAILDYFPSATHLGLTATPRNDAEHSNADYFGPALYTYSLKQGIADGFLAPYKVVRVQLDRDEGWRPEQGKTDAQGQLVPDREYNRTDYVAALVLGQRTEAVARRVTEFLKALGDRHAKTIVFCRDREHAGRMRSALVNLNKGMVQEHPHYIKQLTGEQPEVESWVEKFTDPKTTYPVIATTSQLLTTGVDTKTVKVIVLDTNIKSLTQFKQIIGRGTRIDENHGKSFFTILDFRHATQLFADPGFDGEPEAETEVLPGEEFPTDTGTNGADNGDERPGQQPGRQPTDDGNEETGSPTAKVYVNDVSVEILRERKMYYTPEGKLITESLEDYTRQRLRGQFAELSEFIARWRGTDSPRALLDELEQHGLLLDELREEVNRPDLDLFDLLCHVAYDAPPRTRRERAEQVRRRDYFTRFGAEAREVLGLLLDKYTRDGPDELEPGKVLELAPFDALDSPARLVRRFGGPAQFRQALRELRDGLYQEAG</sequence>
<dbReference type="Pfam" id="PF08463">
    <property type="entry name" value="EcoEI_R_C"/>
    <property type="match status" value="1"/>
</dbReference>
<evidence type="ECO:0000259" key="2">
    <source>
        <dbReference type="PROSITE" id="PS51192"/>
    </source>
</evidence>
<dbReference type="NCBIfam" id="NF046051">
    <property type="entry name" value="restrict_EcoAI"/>
    <property type="match status" value="1"/>
</dbReference>
<dbReference type="CDD" id="cd18799">
    <property type="entry name" value="SF2_C_EcoAI-like"/>
    <property type="match status" value="1"/>
</dbReference>
<dbReference type="Gene3D" id="3.40.50.300">
    <property type="entry name" value="P-loop containing nucleotide triphosphate hydrolases"/>
    <property type="match status" value="2"/>
</dbReference>
<keyword evidence="3" id="KW-0347">Helicase</keyword>
<organism evidence="3 4">
    <name type="scientific">Hymenobacter saemangeumensis</name>
    <dbReference type="NCBI Taxonomy" id="1084522"/>
    <lineage>
        <taxon>Bacteria</taxon>
        <taxon>Pseudomonadati</taxon>
        <taxon>Bacteroidota</taxon>
        <taxon>Cytophagia</taxon>
        <taxon>Cytophagales</taxon>
        <taxon>Hymenobacteraceae</taxon>
        <taxon>Hymenobacter</taxon>
    </lineage>
</organism>
<dbReference type="GO" id="GO:0004386">
    <property type="term" value="F:helicase activity"/>
    <property type="evidence" value="ECO:0007669"/>
    <property type="project" value="UniProtKB-KW"/>
</dbReference>
<gene>
    <name evidence="3" type="ORF">GCM10023185_20900</name>
</gene>
<dbReference type="Pfam" id="PF04851">
    <property type="entry name" value="ResIII"/>
    <property type="match status" value="1"/>
</dbReference>
<dbReference type="InterPro" id="IPR027417">
    <property type="entry name" value="P-loop_NTPase"/>
</dbReference>
<protein>
    <submittedName>
        <fullName evidence="3">DEAD/DEAH box helicase family protein</fullName>
    </submittedName>
</protein>
<keyword evidence="3" id="KW-0067">ATP-binding</keyword>
<dbReference type="Gene3D" id="3.90.1570.30">
    <property type="match status" value="1"/>
</dbReference>
<reference evidence="4" key="1">
    <citation type="journal article" date="2019" name="Int. J. Syst. Evol. Microbiol.">
        <title>The Global Catalogue of Microorganisms (GCM) 10K type strain sequencing project: providing services to taxonomists for standard genome sequencing and annotation.</title>
        <authorList>
            <consortium name="The Broad Institute Genomics Platform"/>
            <consortium name="The Broad Institute Genome Sequencing Center for Infectious Disease"/>
            <person name="Wu L."/>
            <person name="Ma J."/>
        </authorList>
    </citation>
    <scope>NUCLEOTIDE SEQUENCE [LARGE SCALE GENOMIC DNA]</scope>
    <source>
        <strain evidence="4">JCM 17923</strain>
    </source>
</reference>
<name>A0ABP8IDW5_9BACT</name>
<dbReference type="CDD" id="cd18032">
    <property type="entry name" value="DEXHc_RE_I_III_res"/>
    <property type="match status" value="1"/>
</dbReference>
<dbReference type="Proteomes" id="UP001501153">
    <property type="component" value="Unassembled WGS sequence"/>
</dbReference>
<dbReference type="PROSITE" id="PS51192">
    <property type="entry name" value="HELICASE_ATP_BIND_1"/>
    <property type="match status" value="1"/>
</dbReference>
<proteinExistence type="predicted"/>
<keyword evidence="3" id="KW-0547">Nucleotide-binding</keyword>
<dbReference type="EMBL" id="BAABGZ010000020">
    <property type="protein sequence ID" value="GAA4356778.1"/>
    <property type="molecule type" value="Genomic_DNA"/>
</dbReference>
<keyword evidence="4" id="KW-1185">Reference proteome</keyword>
<dbReference type="InterPro" id="IPR013670">
    <property type="entry name" value="EcoEI_R_C_dom"/>
</dbReference>
<dbReference type="PANTHER" id="PTHR47396">
    <property type="entry name" value="TYPE I RESTRICTION ENZYME ECOKI R PROTEIN"/>
    <property type="match status" value="1"/>
</dbReference>
<dbReference type="InterPro" id="IPR050742">
    <property type="entry name" value="Helicase_Restrict-Modif_Enz"/>
</dbReference>
<evidence type="ECO:0000313" key="3">
    <source>
        <dbReference type="EMBL" id="GAA4356778.1"/>
    </source>
</evidence>
<comment type="caution">
    <text evidence="3">The sequence shown here is derived from an EMBL/GenBank/DDBJ whole genome shotgun (WGS) entry which is preliminary data.</text>
</comment>
<dbReference type="SUPFAM" id="SSF52540">
    <property type="entry name" value="P-loop containing nucleoside triphosphate hydrolases"/>
    <property type="match status" value="1"/>
</dbReference>